<dbReference type="Pfam" id="PF07690">
    <property type="entry name" value="MFS_1"/>
    <property type="match status" value="1"/>
</dbReference>
<gene>
    <name evidence="9" type="ORF">HZF06_22550</name>
</gene>
<feature type="transmembrane region" description="Helical" evidence="7">
    <location>
        <begin position="380"/>
        <end position="399"/>
    </location>
</feature>
<evidence type="ECO:0000313" key="9">
    <source>
        <dbReference type="EMBL" id="QLY79765.1"/>
    </source>
</evidence>
<accession>A0A7D6W098</accession>
<evidence type="ECO:0000256" key="4">
    <source>
        <dbReference type="ARBA" id="ARBA00022692"/>
    </source>
</evidence>
<keyword evidence="6 7" id="KW-0472">Membrane</keyword>
<keyword evidence="4 7" id="KW-0812">Transmembrane</keyword>
<dbReference type="PANTHER" id="PTHR23517">
    <property type="entry name" value="RESISTANCE PROTEIN MDTM, PUTATIVE-RELATED-RELATED"/>
    <property type="match status" value="1"/>
</dbReference>
<organism evidence="9 10">
    <name type="scientific">Clostridium intestinale</name>
    <dbReference type="NCBI Taxonomy" id="36845"/>
    <lineage>
        <taxon>Bacteria</taxon>
        <taxon>Bacillati</taxon>
        <taxon>Bacillota</taxon>
        <taxon>Clostridia</taxon>
        <taxon>Eubacteriales</taxon>
        <taxon>Clostridiaceae</taxon>
        <taxon>Clostridium</taxon>
    </lineage>
</organism>
<keyword evidence="3" id="KW-1003">Cell membrane</keyword>
<keyword evidence="5 7" id="KW-1133">Transmembrane helix</keyword>
<dbReference type="PROSITE" id="PS50850">
    <property type="entry name" value="MFS"/>
    <property type="match status" value="1"/>
</dbReference>
<evidence type="ECO:0000256" key="1">
    <source>
        <dbReference type="ARBA" id="ARBA00004651"/>
    </source>
</evidence>
<feature type="transmembrane region" description="Helical" evidence="7">
    <location>
        <begin position="48"/>
        <end position="68"/>
    </location>
</feature>
<feature type="transmembrane region" description="Helical" evidence="7">
    <location>
        <begin position="102"/>
        <end position="120"/>
    </location>
</feature>
<feature type="transmembrane region" description="Helical" evidence="7">
    <location>
        <begin position="225"/>
        <end position="240"/>
    </location>
</feature>
<protein>
    <submittedName>
        <fullName evidence="9">MFS transporter</fullName>
    </submittedName>
</protein>
<dbReference type="InterPro" id="IPR011701">
    <property type="entry name" value="MFS"/>
</dbReference>
<dbReference type="Proteomes" id="UP000512286">
    <property type="component" value="Chromosome"/>
</dbReference>
<feature type="transmembrane region" description="Helical" evidence="7">
    <location>
        <begin position="141"/>
        <end position="163"/>
    </location>
</feature>
<proteinExistence type="predicted"/>
<dbReference type="GO" id="GO:0022857">
    <property type="term" value="F:transmembrane transporter activity"/>
    <property type="evidence" value="ECO:0007669"/>
    <property type="project" value="InterPro"/>
</dbReference>
<evidence type="ECO:0000256" key="7">
    <source>
        <dbReference type="SAM" id="Phobius"/>
    </source>
</evidence>
<dbReference type="AlphaFoldDB" id="A0A7D6W098"/>
<feature type="transmembrane region" description="Helical" evidence="7">
    <location>
        <begin position="16"/>
        <end position="36"/>
    </location>
</feature>
<feature type="transmembrane region" description="Helical" evidence="7">
    <location>
        <begin position="80"/>
        <end position="96"/>
    </location>
</feature>
<dbReference type="SUPFAM" id="SSF103473">
    <property type="entry name" value="MFS general substrate transporter"/>
    <property type="match status" value="1"/>
</dbReference>
<evidence type="ECO:0000256" key="5">
    <source>
        <dbReference type="ARBA" id="ARBA00022989"/>
    </source>
</evidence>
<evidence type="ECO:0000256" key="6">
    <source>
        <dbReference type="ARBA" id="ARBA00023136"/>
    </source>
</evidence>
<dbReference type="CDD" id="cd17329">
    <property type="entry name" value="MFS_MdtH_MDR_like"/>
    <property type="match status" value="1"/>
</dbReference>
<feature type="transmembrane region" description="Helical" evidence="7">
    <location>
        <begin position="169"/>
        <end position="189"/>
    </location>
</feature>
<dbReference type="InterPro" id="IPR050171">
    <property type="entry name" value="MFS_Transporters"/>
</dbReference>
<dbReference type="EMBL" id="CP059378">
    <property type="protein sequence ID" value="QLY79765.1"/>
    <property type="molecule type" value="Genomic_DNA"/>
</dbReference>
<evidence type="ECO:0000313" key="10">
    <source>
        <dbReference type="Proteomes" id="UP000512286"/>
    </source>
</evidence>
<dbReference type="Gene3D" id="1.20.1250.20">
    <property type="entry name" value="MFS general substrate transporter like domains"/>
    <property type="match status" value="1"/>
</dbReference>
<dbReference type="InterPro" id="IPR036259">
    <property type="entry name" value="MFS_trans_sf"/>
</dbReference>
<reference evidence="9 10" key="1">
    <citation type="submission" date="2020-07" db="EMBL/GenBank/DDBJ databases">
        <title>Electron transfer.</title>
        <authorList>
            <person name="Huang L."/>
            <person name="Liu X."/>
            <person name="Zhou S."/>
        </authorList>
    </citation>
    <scope>NUCLEOTIDE SEQUENCE [LARGE SCALE GENOMIC DNA]</scope>
    <source>
        <strain evidence="9 10">Lx1</strain>
    </source>
</reference>
<dbReference type="GO" id="GO:0005886">
    <property type="term" value="C:plasma membrane"/>
    <property type="evidence" value="ECO:0007669"/>
    <property type="project" value="UniProtKB-SubCell"/>
</dbReference>
<evidence type="ECO:0000256" key="2">
    <source>
        <dbReference type="ARBA" id="ARBA00022448"/>
    </source>
</evidence>
<sequence>MKFIDIQDYKGLSKEMYILFIVRIINAMGNFIYPIMTLFLTKKLGYSTSYAGFILLISSIAYVPGSILGGILSDKWSRKNTVFLFSVLSGVFFILAGVFNNYFYLTPIIIILANAMNGVVQPANTAMVGDLTNSENRKTAFSLLYLGHNIGFAIGPAIGGLLFENHISLLFIGNGLISLLSANLIRVFLKDNKNYINNDNILQNDTLEEAYTESSVKLIWNNKKLLYFALISTLISFMFAQNNFTLPKQVDDVIENGAKYYGLLMSLNAIVVILITSVITSITKELKASISIAFTGLFCALGYGILYFANNFGIFIISTIIWTIGEILYSTNSNMYIMENTPESHRGRFYSILPLLTGAGYAISPLIMGRYIDAFSIQSAWIIVSLVGLVIFVGMLILYRKESNQELNNEVDKQWN</sequence>
<keyword evidence="2" id="KW-0813">Transport</keyword>
<dbReference type="RefSeq" id="WP_181601759.1">
    <property type="nucleotide sequence ID" value="NZ_CP059378.1"/>
</dbReference>
<feature type="transmembrane region" description="Helical" evidence="7">
    <location>
        <begin position="286"/>
        <end position="306"/>
    </location>
</feature>
<feature type="transmembrane region" description="Helical" evidence="7">
    <location>
        <begin position="260"/>
        <end position="279"/>
    </location>
</feature>
<feature type="transmembrane region" description="Helical" evidence="7">
    <location>
        <begin position="349"/>
        <end position="368"/>
    </location>
</feature>
<dbReference type="KEGG" id="cint:HZF06_22550"/>
<comment type="subcellular location">
    <subcellularLocation>
        <location evidence="1">Cell membrane</location>
        <topology evidence="1">Multi-pass membrane protein</topology>
    </subcellularLocation>
</comment>
<name>A0A7D6W098_9CLOT</name>
<feature type="domain" description="Major facilitator superfamily (MFS) profile" evidence="8">
    <location>
        <begin position="15"/>
        <end position="403"/>
    </location>
</feature>
<evidence type="ECO:0000256" key="3">
    <source>
        <dbReference type="ARBA" id="ARBA00022475"/>
    </source>
</evidence>
<evidence type="ECO:0000259" key="8">
    <source>
        <dbReference type="PROSITE" id="PS50850"/>
    </source>
</evidence>
<feature type="transmembrane region" description="Helical" evidence="7">
    <location>
        <begin position="312"/>
        <end position="329"/>
    </location>
</feature>
<dbReference type="InterPro" id="IPR020846">
    <property type="entry name" value="MFS_dom"/>
</dbReference>